<sequence length="31" mass="3685">MSSLPKVQNFFLNHDHHFQAMRTSKCTTQCF</sequence>
<organism evidence="1">
    <name type="scientific">Arundo donax</name>
    <name type="common">Giant reed</name>
    <name type="synonym">Donax arundinaceus</name>
    <dbReference type="NCBI Taxonomy" id="35708"/>
    <lineage>
        <taxon>Eukaryota</taxon>
        <taxon>Viridiplantae</taxon>
        <taxon>Streptophyta</taxon>
        <taxon>Embryophyta</taxon>
        <taxon>Tracheophyta</taxon>
        <taxon>Spermatophyta</taxon>
        <taxon>Magnoliopsida</taxon>
        <taxon>Liliopsida</taxon>
        <taxon>Poales</taxon>
        <taxon>Poaceae</taxon>
        <taxon>PACMAD clade</taxon>
        <taxon>Arundinoideae</taxon>
        <taxon>Arundineae</taxon>
        <taxon>Arundo</taxon>
    </lineage>
</organism>
<name>A0A0A9HBT6_ARUDO</name>
<reference evidence="1" key="1">
    <citation type="submission" date="2014-09" db="EMBL/GenBank/DDBJ databases">
        <authorList>
            <person name="Magalhaes I.L.F."/>
            <person name="Oliveira U."/>
            <person name="Santos F.R."/>
            <person name="Vidigal T.H.D.A."/>
            <person name="Brescovit A.D."/>
            <person name="Santos A.J."/>
        </authorList>
    </citation>
    <scope>NUCLEOTIDE SEQUENCE</scope>
    <source>
        <tissue evidence="1">Shoot tissue taken approximately 20 cm above the soil surface</tissue>
    </source>
</reference>
<proteinExistence type="predicted"/>
<accession>A0A0A9HBT6</accession>
<evidence type="ECO:0000313" key="1">
    <source>
        <dbReference type="EMBL" id="JAE30383.1"/>
    </source>
</evidence>
<reference evidence="1" key="2">
    <citation type="journal article" date="2015" name="Data Brief">
        <title>Shoot transcriptome of the giant reed, Arundo donax.</title>
        <authorList>
            <person name="Barrero R.A."/>
            <person name="Guerrero F.D."/>
            <person name="Moolhuijzen P."/>
            <person name="Goolsby J.A."/>
            <person name="Tidwell J."/>
            <person name="Bellgard S.E."/>
            <person name="Bellgard M.I."/>
        </authorList>
    </citation>
    <scope>NUCLEOTIDE SEQUENCE</scope>
    <source>
        <tissue evidence="1">Shoot tissue taken approximately 20 cm above the soil surface</tissue>
    </source>
</reference>
<protein>
    <submittedName>
        <fullName evidence="1">Uncharacterized protein</fullName>
    </submittedName>
</protein>
<dbReference type="AlphaFoldDB" id="A0A0A9HBT6"/>
<dbReference type="EMBL" id="GBRH01167513">
    <property type="protein sequence ID" value="JAE30383.1"/>
    <property type="molecule type" value="Transcribed_RNA"/>
</dbReference>